<accession>A0ABN0YRU1</accession>
<gene>
    <name evidence="2" type="ORF">GCM10010357_28710</name>
</gene>
<sequence>MTPDGGEFSPSADQSTRHGNGLTTDQSEKLKWVVDTASGRLGKVVGRNWGLLQLRAPSGRKKWECLPGEARPATAEEKQQAGVPPLELVLGGGRAPFVVDRYGGVTRGACA</sequence>
<dbReference type="RefSeq" id="WP_344023977.1">
    <property type="nucleotide sequence ID" value="NZ_BAAABX010000032.1"/>
</dbReference>
<organism evidence="2 3">
    <name type="scientific">Streptomyces luteireticuli</name>
    <dbReference type="NCBI Taxonomy" id="173858"/>
    <lineage>
        <taxon>Bacteria</taxon>
        <taxon>Bacillati</taxon>
        <taxon>Actinomycetota</taxon>
        <taxon>Actinomycetes</taxon>
        <taxon>Kitasatosporales</taxon>
        <taxon>Streptomycetaceae</taxon>
        <taxon>Streptomyces</taxon>
    </lineage>
</organism>
<name>A0ABN0YRU1_9ACTN</name>
<dbReference type="Proteomes" id="UP001500879">
    <property type="component" value="Unassembled WGS sequence"/>
</dbReference>
<proteinExistence type="predicted"/>
<reference evidence="2 3" key="1">
    <citation type="journal article" date="2019" name="Int. J. Syst. Evol. Microbiol.">
        <title>The Global Catalogue of Microorganisms (GCM) 10K type strain sequencing project: providing services to taxonomists for standard genome sequencing and annotation.</title>
        <authorList>
            <consortium name="The Broad Institute Genomics Platform"/>
            <consortium name="The Broad Institute Genome Sequencing Center for Infectious Disease"/>
            <person name="Wu L."/>
            <person name="Ma J."/>
        </authorList>
    </citation>
    <scope>NUCLEOTIDE SEQUENCE [LARGE SCALE GENOMIC DNA]</scope>
    <source>
        <strain evidence="2 3">JCM 4788</strain>
    </source>
</reference>
<feature type="compositionally biased region" description="Polar residues" evidence="1">
    <location>
        <begin position="11"/>
        <end position="25"/>
    </location>
</feature>
<protein>
    <submittedName>
        <fullName evidence="2">Uncharacterized protein</fullName>
    </submittedName>
</protein>
<feature type="region of interest" description="Disordered" evidence="1">
    <location>
        <begin position="1"/>
        <end position="26"/>
    </location>
</feature>
<evidence type="ECO:0000313" key="3">
    <source>
        <dbReference type="Proteomes" id="UP001500879"/>
    </source>
</evidence>
<dbReference type="EMBL" id="BAAABX010000032">
    <property type="protein sequence ID" value="GAA0406025.1"/>
    <property type="molecule type" value="Genomic_DNA"/>
</dbReference>
<evidence type="ECO:0000313" key="2">
    <source>
        <dbReference type="EMBL" id="GAA0406025.1"/>
    </source>
</evidence>
<keyword evidence="3" id="KW-1185">Reference proteome</keyword>
<evidence type="ECO:0000256" key="1">
    <source>
        <dbReference type="SAM" id="MobiDB-lite"/>
    </source>
</evidence>
<comment type="caution">
    <text evidence="2">The sequence shown here is derived from an EMBL/GenBank/DDBJ whole genome shotgun (WGS) entry which is preliminary data.</text>
</comment>